<dbReference type="PROSITE" id="PS50835">
    <property type="entry name" value="IG_LIKE"/>
    <property type="match status" value="1"/>
</dbReference>
<proteinExistence type="predicted"/>
<dbReference type="InterPro" id="IPR013098">
    <property type="entry name" value="Ig_I-set"/>
</dbReference>
<sequence>MQKQGYDTDQGSIDMHWTISESETEPELSALDARGVGTKPIIRTPLRGLRLTEGTDAILQANIVGNPKPRIQWLFKGRPLQVSGPRMQMTYKGSMAVLKISMITTEEAGDYTVLSENRFGKVCNSIRTRFFVDSFA</sequence>
<dbReference type="AlphaFoldDB" id="A0A8R1EFD5"/>
<protein>
    <submittedName>
        <fullName evidence="5">Ig-like domain-containing protein</fullName>
    </submittedName>
</protein>
<dbReference type="PANTHER" id="PTHR47633">
    <property type="entry name" value="IMMUNOGLOBULIN"/>
    <property type="match status" value="1"/>
</dbReference>
<reference evidence="5" key="2">
    <citation type="submission" date="2022-06" db="UniProtKB">
        <authorList>
            <consortium name="EnsemblMetazoa"/>
        </authorList>
    </citation>
    <scope>IDENTIFICATION</scope>
    <source>
        <strain evidence="5">DF5081</strain>
    </source>
</reference>
<dbReference type="FunFam" id="2.60.40.10:FF:000032">
    <property type="entry name" value="palladin isoform X1"/>
    <property type="match status" value="1"/>
</dbReference>
<evidence type="ECO:0000256" key="2">
    <source>
        <dbReference type="ARBA" id="ARBA00023157"/>
    </source>
</evidence>
<dbReference type="Pfam" id="PF07679">
    <property type="entry name" value="I-set"/>
    <property type="match status" value="1"/>
</dbReference>
<accession>A0A8R1EFD5</accession>
<dbReference type="InterPro" id="IPR036179">
    <property type="entry name" value="Ig-like_dom_sf"/>
</dbReference>
<keyword evidence="3" id="KW-0393">Immunoglobulin domain</keyword>
<dbReference type="SUPFAM" id="SSF48726">
    <property type="entry name" value="Immunoglobulin"/>
    <property type="match status" value="1"/>
</dbReference>
<dbReference type="EnsemblMetazoa" id="CJA34659.1">
    <property type="protein sequence ID" value="CJA34659.1"/>
    <property type="gene ID" value="WBGene00210506"/>
</dbReference>
<reference evidence="6" key="1">
    <citation type="submission" date="2010-08" db="EMBL/GenBank/DDBJ databases">
        <authorList>
            <consortium name="Caenorhabditis japonica Sequencing Consortium"/>
            <person name="Wilson R.K."/>
        </authorList>
    </citation>
    <scope>NUCLEOTIDE SEQUENCE [LARGE SCALE GENOMIC DNA]</scope>
    <source>
        <strain evidence="6">DF5081</strain>
    </source>
</reference>
<evidence type="ECO:0000313" key="5">
    <source>
        <dbReference type="EnsemblMetazoa" id="CJA34659.1"/>
    </source>
</evidence>
<keyword evidence="2" id="KW-1015">Disulfide bond</keyword>
<feature type="domain" description="Ig-like" evidence="4">
    <location>
        <begin position="40"/>
        <end position="117"/>
    </location>
</feature>
<keyword evidence="6" id="KW-1185">Reference proteome</keyword>
<dbReference type="InterPro" id="IPR007110">
    <property type="entry name" value="Ig-like_dom"/>
</dbReference>
<evidence type="ECO:0000256" key="1">
    <source>
        <dbReference type="ARBA" id="ARBA00022737"/>
    </source>
</evidence>
<evidence type="ECO:0000259" key="4">
    <source>
        <dbReference type="PROSITE" id="PS50835"/>
    </source>
</evidence>
<name>A0A8R1EFD5_CAEJA</name>
<evidence type="ECO:0000256" key="3">
    <source>
        <dbReference type="ARBA" id="ARBA00023319"/>
    </source>
</evidence>
<keyword evidence="1" id="KW-0677">Repeat</keyword>
<dbReference type="InterPro" id="IPR013783">
    <property type="entry name" value="Ig-like_fold"/>
</dbReference>
<organism evidence="5 6">
    <name type="scientific">Caenorhabditis japonica</name>
    <dbReference type="NCBI Taxonomy" id="281687"/>
    <lineage>
        <taxon>Eukaryota</taxon>
        <taxon>Metazoa</taxon>
        <taxon>Ecdysozoa</taxon>
        <taxon>Nematoda</taxon>
        <taxon>Chromadorea</taxon>
        <taxon>Rhabditida</taxon>
        <taxon>Rhabditina</taxon>
        <taxon>Rhabditomorpha</taxon>
        <taxon>Rhabditoidea</taxon>
        <taxon>Rhabditidae</taxon>
        <taxon>Peloderinae</taxon>
        <taxon>Caenorhabditis</taxon>
    </lineage>
</organism>
<dbReference type="Gene3D" id="2.60.40.10">
    <property type="entry name" value="Immunoglobulins"/>
    <property type="match status" value="1"/>
</dbReference>
<dbReference type="Proteomes" id="UP000005237">
    <property type="component" value="Unassembled WGS sequence"/>
</dbReference>
<evidence type="ECO:0000313" key="6">
    <source>
        <dbReference type="Proteomes" id="UP000005237"/>
    </source>
</evidence>